<keyword evidence="7" id="KW-1133">Transmembrane helix</keyword>
<evidence type="ECO:0000256" key="2">
    <source>
        <dbReference type="ARBA" id="ARBA00012438"/>
    </source>
</evidence>
<keyword evidence="6" id="KW-0902">Two-component regulatory system</keyword>
<proteinExistence type="predicted"/>
<evidence type="ECO:0000313" key="9">
    <source>
        <dbReference type="EMBL" id="KRM99199.1"/>
    </source>
</evidence>
<dbReference type="PATRIC" id="fig|1423796.3.peg.577"/>
<dbReference type="EMBL" id="AYYI01000020">
    <property type="protein sequence ID" value="KRM99199.1"/>
    <property type="molecule type" value="Genomic_DNA"/>
</dbReference>
<accession>A0A0R2D564</accession>
<comment type="caution">
    <text evidence="9">The sequence shown here is derived from an EMBL/GenBank/DDBJ whole genome shotgun (WGS) entry which is preliminary data.</text>
</comment>
<feature type="transmembrane region" description="Helical" evidence="7">
    <location>
        <begin position="146"/>
        <end position="172"/>
    </location>
</feature>
<dbReference type="RefSeq" id="WP_057873388.1">
    <property type="nucleotide sequence ID" value="NZ_AYYI01000020.1"/>
</dbReference>
<keyword evidence="5 9" id="KW-0418">Kinase</keyword>
<dbReference type="Pfam" id="PF02518">
    <property type="entry name" value="HATPase_c"/>
    <property type="match status" value="1"/>
</dbReference>
<evidence type="ECO:0000313" key="10">
    <source>
        <dbReference type="Proteomes" id="UP000051638"/>
    </source>
</evidence>
<dbReference type="Proteomes" id="UP000051638">
    <property type="component" value="Unassembled WGS sequence"/>
</dbReference>
<dbReference type="AlphaFoldDB" id="A0A0R2D564"/>
<evidence type="ECO:0000256" key="3">
    <source>
        <dbReference type="ARBA" id="ARBA00022553"/>
    </source>
</evidence>
<dbReference type="SUPFAM" id="SSF55874">
    <property type="entry name" value="ATPase domain of HSP90 chaperone/DNA topoisomerase II/histidine kinase"/>
    <property type="match status" value="1"/>
</dbReference>
<keyword evidence="7" id="KW-0472">Membrane</keyword>
<feature type="domain" description="Histidine kinase" evidence="8">
    <location>
        <begin position="200"/>
        <end position="423"/>
    </location>
</feature>
<dbReference type="GO" id="GO:0000160">
    <property type="term" value="P:phosphorelay signal transduction system"/>
    <property type="evidence" value="ECO:0007669"/>
    <property type="project" value="UniProtKB-KW"/>
</dbReference>
<dbReference type="InterPro" id="IPR005467">
    <property type="entry name" value="His_kinase_dom"/>
</dbReference>
<gene>
    <name evidence="9" type="ORF">FC24_GL000561</name>
</gene>
<dbReference type="PANTHER" id="PTHR43304:SF1">
    <property type="entry name" value="PAC DOMAIN-CONTAINING PROTEIN"/>
    <property type="match status" value="1"/>
</dbReference>
<dbReference type="PANTHER" id="PTHR43304">
    <property type="entry name" value="PHYTOCHROME-LIKE PROTEIN CPH1"/>
    <property type="match status" value="1"/>
</dbReference>
<evidence type="ECO:0000256" key="4">
    <source>
        <dbReference type="ARBA" id="ARBA00022679"/>
    </source>
</evidence>
<keyword evidence="4" id="KW-0808">Transferase</keyword>
<evidence type="ECO:0000259" key="8">
    <source>
        <dbReference type="PROSITE" id="PS50109"/>
    </source>
</evidence>
<dbReference type="InterPro" id="IPR004358">
    <property type="entry name" value="Sig_transdc_His_kin-like_C"/>
</dbReference>
<dbReference type="PRINTS" id="PR00344">
    <property type="entry name" value="BCTRLSENSOR"/>
</dbReference>
<evidence type="ECO:0000256" key="7">
    <source>
        <dbReference type="SAM" id="Phobius"/>
    </source>
</evidence>
<dbReference type="STRING" id="1423796.FC24_GL000561"/>
<dbReference type="SMART" id="SM00387">
    <property type="entry name" value="HATPase_c"/>
    <property type="match status" value="1"/>
</dbReference>
<protein>
    <recommendedName>
        <fullName evidence="2">histidine kinase</fullName>
        <ecNumber evidence="2">2.7.13.3</ecNumber>
    </recommendedName>
</protein>
<dbReference type="Gene3D" id="3.30.565.10">
    <property type="entry name" value="Histidine kinase-like ATPase, C-terminal domain"/>
    <property type="match status" value="1"/>
</dbReference>
<dbReference type="OrthoDB" id="9792686at2"/>
<keyword evidence="7" id="KW-0812">Transmembrane</keyword>
<evidence type="ECO:0000256" key="5">
    <source>
        <dbReference type="ARBA" id="ARBA00022777"/>
    </source>
</evidence>
<feature type="transmembrane region" description="Helical" evidence="7">
    <location>
        <begin position="29"/>
        <end position="49"/>
    </location>
</feature>
<dbReference type="GO" id="GO:0004673">
    <property type="term" value="F:protein histidine kinase activity"/>
    <property type="evidence" value="ECO:0007669"/>
    <property type="project" value="UniProtKB-EC"/>
</dbReference>
<name>A0A0R2D564_9LACO</name>
<dbReference type="InterPro" id="IPR052162">
    <property type="entry name" value="Sensor_kinase/Photoreceptor"/>
</dbReference>
<keyword evidence="10" id="KW-1185">Reference proteome</keyword>
<feature type="transmembrane region" description="Helical" evidence="7">
    <location>
        <begin position="117"/>
        <end position="140"/>
    </location>
</feature>
<dbReference type="InterPro" id="IPR036890">
    <property type="entry name" value="HATPase_C_sf"/>
</dbReference>
<dbReference type="PROSITE" id="PS50109">
    <property type="entry name" value="HIS_KIN"/>
    <property type="match status" value="1"/>
</dbReference>
<keyword evidence="3" id="KW-0597">Phosphoprotein</keyword>
<evidence type="ECO:0000256" key="6">
    <source>
        <dbReference type="ARBA" id="ARBA00023012"/>
    </source>
</evidence>
<evidence type="ECO:0000256" key="1">
    <source>
        <dbReference type="ARBA" id="ARBA00000085"/>
    </source>
</evidence>
<sequence>MANLITPRLKRTIVPAICIALASQVNFTFYTPGFILTLSVILLPIFLYFNRDLHPIWLTLSIALASPVFRGLILLLTHNQNSVHIVQFVITDIAFYLCYGLIYYLLYWRRKTPTNSYFFFCIMLCDYLANVLEISLLLGFHNYTLYLFKALIITALIRSLLSCLLTFSYAYLHSLLRQISHEQRYRHFLWITSSIKSDAYFMQKNVTEIERIMKNAYLLNEKLAQKPNSQAEQESALMIAHDVHEIKKDYQNIIIGLSDYFGQDAYPNMSLHDIIRVIVDNAKETIKERHLNILIIPPKIKQHYIVPNHYYLVSVLSNLVRNSIDAISASSGNGNIWLLISEHQQTLWIQVQDNGPGIKPAYQKLIFMPGFTTKFDDQTGDSYRGIGLSNARTIIQEQFAGDITVTSKVNLGTTFTLKINKDHLLRKDSVKS</sequence>
<dbReference type="EC" id="2.7.13.3" evidence="2"/>
<feature type="transmembrane region" description="Helical" evidence="7">
    <location>
        <begin position="83"/>
        <end position="105"/>
    </location>
</feature>
<comment type="catalytic activity">
    <reaction evidence="1">
        <text>ATP + protein L-histidine = ADP + protein N-phospho-L-histidine.</text>
        <dbReference type="EC" id="2.7.13.3"/>
    </reaction>
</comment>
<feature type="transmembrane region" description="Helical" evidence="7">
    <location>
        <begin position="56"/>
        <end position="77"/>
    </location>
</feature>
<dbReference type="InterPro" id="IPR003594">
    <property type="entry name" value="HATPase_dom"/>
</dbReference>
<reference evidence="9 10" key="1">
    <citation type="journal article" date="2015" name="Genome Announc.">
        <title>Expanding the biotechnology potential of lactobacilli through comparative genomics of 213 strains and associated genera.</title>
        <authorList>
            <person name="Sun Z."/>
            <person name="Harris H.M."/>
            <person name="McCann A."/>
            <person name="Guo C."/>
            <person name="Argimon S."/>
            <person name="Zhang W."/>
            <person name="Yang X."/>
            <person name="Jeffery I.B."/>
            <person name="Cooney J.C."/>
            <person name="Kagawa T.F."/>
            <person name="Liu W."/>
            <person name="Song Y."/>
            <person name="Salvetti E."/>
            <person name="Wrobel A."/>
            <person name="Rasinkangas P."/>
            <person name="Parkhill J."/>
            <person name="Rea M.C."/>
            <person name="O'Sullivan O."/>
            <person name="Ritari J."/>
            <person name="Douillard F.P."/>
            <person name="Paul Ross R."/>
            <person name="Yang R."/>
            <person name="Briner A.E."/>
            <person name="Felis G.E."/>
            <person name="de Vos W.M."/>
            <person name="Barrangou R."/>
            <person name="Klaenhammer T.R."/>
            <person name="Caufield P.W."/>
            <person name="Cui Y."/>
            <person name="Zhang H."/>
            <person name="O'Toole P.W."/>
        </authorList>
    </citation>
    <scope>NUCLEOTIDE SEQUENCE [LARGE SCALE GENOMIC DNA]</scope>
    <source>
        <strain evidence="9 10">DSM 20253</strain>
    </source>
</reference>
<organism evidence="9 10">
    <name type="scientific">Loigolactobacillus rennini DSM 20253</name>
    <dbReference type="NCBI Taxonomy" id="1423796"/>
    <lineage>
        <taxon>Bacteria</taxon>
        <taxon>Bacillati</taxon>
        <taxon>Bacillota</taxon>
        <taxon>Bacilli</taxon>
        <taxon>Lactobacillales</taxon>
        <taxon>Lactobacillaceae</taxon>
        <taxon>Loigolactobacillus</taxon>
    </lineage>
</organism>